<feature type="compositionally biased region" description="Basic and acidic residues" evidence="1">
    <location>
        <begin position="292"/>
        <end position="305"/>
    </location>
</feature>
<feature type="compositionally biased region" description="Polar residues" evidence="1">
    <location>
        <begin position="311"/>
        <end position="335"/>
    </location>
</feature>
<keyword evidence="4" id="KW-1185">Reference proteome</keyword>
<feature type="compositionally biased region" description="Polar residues" evidence="1">
    <location>
        <begin position="234"/>
        <end position="244"/>
    </location>
</feature>
<proteinExistence type="predicted"/>
<feature type="compositionally biased region" description="Polar residues" evidence="1">
    <location>
        <begin position="197"/>
        <end position="209"/>
    </location>
</feature>
<gene>
    <name evidence="3" type="ORF">BEWA_029040</name>
</gene>
<feature type="compositionally biased region" description="Polar residues" evidence="1">
    <location>
        <begin position="363"/>
        <end position="375"/>
    </location>
</feature>
<feature type="compositionally biased region" description="Basic and acidic residues" evidence="1">
    <location>
        <begin position="266"/>
        <end position="276"/>
    </location>
</feature>
<keyword evidence="2" id="KW-0732">Signal</keyword>
<organism evidence="3 4">
    <name type="scientific">Theileria equi strain WA</name>
    <dbReference type="NCBI Taxonomy" id="1537102"/>
    <lineage>
        <taxon>Eukaryota</taxon>
        <taxon>Sar</taxon>
        <taxon>Alveolata</taxon>
        <taxon>Apicomplexa</taxon>
        <taxon>Aconoidasida</taxon>
        <taxon>Piroplasmida</taxon>
        <taxon>Theileriidae</taxon>
        <taxon>Theileria</taxon>
    </lineage>
</organism>
<dbReference type="RefSeq" id="XP_004829720.1">
    <property type="nucleotide sequence ID" value="XM_004829663.1"/>
</dbReference>
<feature type="compositionally biased region" description="Basic and acidic residues" evidence="1">
    <location>
        <begin position="176"/>
        <end position="194"/>
    </location>
</feature>
<dbReference type="Proteomes" id="UP000031512">
    <property type="component" value="Chromosome 1"/>
</dbReference>
<evidence type="ECO:0000313" key="3">
    <source>
        <dbReference type="EMBL" id="AFZ80054.1"/>
    </source>
</evidence>
<dbReference type="EMBL" id="CP001669">
    <property type="protein sequence ID" value="AFZ80054.1"/>
    <property type="molecule type" value="Genomic_DNA"/>
</dbReference>
<feature type="compositionally biased region" description="Basic and acidic residues" evidence="1">
    <location>
        <begin position="153"/>
        <end position="162"/>
    </location>
</feature>
<feature type="signal peptide" evidence="2">
    <location>
        <begin position="1"/>
        <end position="18"/>
    </location>
</feature>
<dbReference type="VEuPathDB" id="PiroplasmaDB:BEWA_029040"/>
<feature type="compositionally biased region" description="Polar residues" evidence="1">
    <location>
        <begin position="252"/>
        <end position="261"/>
    </location>
</feature>
<sequence length="375" mass="41884">MRETILLLSLHIFRFVFCGDSEAPDTPTSDVTLDISLPDPSLTREYKSSSDGAVYYSFFPRGPLFSKIMDGKDELWKAEGDREKCTTAFSSHRPGIAMATIYVWSENISSEMRYYEKEDGNTWKFVRSQKGSSLGTPMGIAKAIPPLEPTKVMEHKGKHPEESATTTIKSYPLDNLDDHKESEEFQDPNDKPENESAESMDNQRQNTGSVDPLVQSFSGIAMQVSEEEKEPETLKNNYADQSLDLSPEPAKQTVTGPNQGPQEGGDNSRARTRNDKVISTITSDLGSDESDYDYKNNNKDEHPYDADDESVSPTTSTTSDENIHKQNIQKESVTAQKKMLFRHRRPSETKSVDSGIESDASYIKSTLRGTTSSNL</sequence>
<evidence type="ECO:0008006" key="5">
    <source>
        <dbReference type="Google" id="ProtNLM"/>
    </source>
</evidence>
<name>L0AYT4_THEEQ</name>
<evidence type="ECO:0000256" key="1">
    <source>
        <dbReference type="SAM" id="MobiDB-lite"/>
    </source>
</evidence>
<evidence type="ECO:0000313" key="4">
    <source>
        <dbReference type="Proteomes" id="UP000031512"/>
    </source>
</evidence>
<dbReference type="KEGG" id="beq:BEWA_029040"/>
<protein>
    <recommendedName>
        <fullName evidence="5">Signal peptide containing protein</fullName>
    </recommendedName>
</protein>
<dbReference type="AlphaFoldDB" id="L0AYT4"/>
<reference evidence="3 4" key="1">
    <citation type="journal article" date="2012" name="BMC Genomics">
        <title>Comparative genomic analysis and phylogenetic position of Theileria equi.</title>
        <authorList>
            <person name="Kappmeyer L.S."/>
            <person name="Thiagarajan M."/>
            <person name="Herndon D.R."/>
            <person name="Ramsay J.D."/>
            <person name="Caler E."/>
            <person name="Djikeng A."/>
            <person name="Gillespie J.J."/>
            <person name="Lau A.O."/>
            <person name="Roalson E.H."/>
            <person name="Silva J.C."/>
            <person name="Silva M.G."/>
            <person name="Suarez C.E."/>
            <person name="Ueti M.W."/>
            <person name="Nene V.M."/>
            <person name="Mealey R.H."/>
            <person name="Knowles D.P."/>
            <person name="Brayton K.A."/>
        </authorList>
    </citation>
    <scope>NUCLEOTIDE SEQUENCE [LARGE SCALE GENOMIC DNA]</scope>
    <source>
        <strain evidence="3 4">WA</strain>
    </source>
</reference>
<dbReference type="GeneID" id="15803902"/>
<feature type="chain" id="PRO_5003939943" description="Signal peptide containing protein" evidence="2">
    <location>
        <begin position="19"/>
        <end position="375"/>
    </location>
</feature>
<feature type="region of interest" description="Disordered" evidence="1">
    <location>
        <begin position="153"/>
        <end position="375"/>
    </location>
</feature>
<accession>L0AYT4</accession>
<evidence type="ECO:0000256" key="2">
    <source>
        <dbReference type="SAM" id="SignalP"/>
    </source>
</evidence>